<evidence type="ECO:0000313" key="4">
    <source>
        <dbReference type="RefSeq" id="XP_065657866.1"/>
    </source>
</evidence>
<gene>
    <name evidence="4" type="primary">LOC100198237</name>
</gene>
<name>A0ABM4C8D0_HYDVU</name>
<evidence type="ECO:0000313" key="3">
    <source>
        <dbReference type="Proteomes" id="UP001652625"/>
    </source>
</evidence>
<evidence type="ECO:0000256" key="2">
    <source>
        <dbReference type="SAM" id="MobiDB-lite"/>
    </source>
</evidence>
<keyword evidence="1" id="KW-0175">Coiled coil</keyword>
<reference evidence="4" key="1">
    <citation type="submission" date="2025-08" db="UniProtKB">
        <authorList>
            <consortium name="RefSeq"/>
        </authorList>
    </citation>
    <scope>IDENTIFICATION</scope>
</reference>
<dbReference type="Proteomes" id="UP001652625">
    <property type="component" value="Chromosome 07"/>
</dbReference>
<dbReference type="GeneID" id="100198237"/>
<organism evidence="3 4">
    <name type="scientific">Hydra vulgaris</name>
    <name type="common">Hydra</name>
    <name type="synonym">Hydra attenuata</name>
    <dbReference type="NCBI Taxonomy" id="6087"/>
    <lineage>
        <taxon>Eukaryota</taxon>
        <taxon>Metazoa</taxon>
        <taxon>Cnidaria</taxon>
        <taxon>Hydrozoa</taxon>
        <taxon>Hydroidolina</taxon>
        <taxon>Anthoathecata</taxon>
        <taxon>Aplanulata</taxon>
        <taxon>Hydridae</taxon>
        <taxon>Hydra</taxon>
    </lineage>
</organism>
<dbReference type="RefSeq" id="XP_065657866.1">
    <property type="nucleotide sequence ID" value="XM_065801794.1"/>
</dbReference>
<proteinExistence type="predicted"/>
<feature type="coiled-coil region" evidence="1">
    <location>
        <begin position="130"/>
        <end position="164"/>
    </location>
</feature>
<protein>
    <submittedName>
        <fullName evidence="4">Uncharacterized protein LOC100198237 isoform X3</fullName>
    </submittedName>
</protein>
<sequence length="366" mass="41199">MDLNREFSVFYLLKDSSVEVGRTEWIDATLTNGENVIVKWPSHLNNALLHKEFSNSINTWQSFEAKVLKAGDDIEELKIYVNTFVKSPLTNRKAVSVLQPLQKVKTKAYRTNKRQYVEEKDEEDFKNVIQNMHAEKVAKLEAEIELLQRENNVLREKLQKKDAGIIEALNLLESSATELSNTLYHQPTILSSVLPSHRNSKYLNSHASNQPAKQTNEPSESSACHLTPSLSILSDTTFSLSAPKWKIPTYPDGSSRMQLISGYNVFIDHVKYYACNKKRGTNKFVSDLLLALVGDRGYLSKVSVSGKNSNAHANKVAKPKICEDLLDAVIACVSQLMNVSSKEVRTAIKSRLNIASKLEKEKNRTS</sequence>
<evidence type="ECO:0000256" key="1">
    <source>
        <dbReference type="SAM" id="Coils"/>
    </source>
</evidence>
<accession>A0ABM4C8D0</accession>
<feature type="region of interest" description="Disordered" evidence="2">
    <location>
        <begin position="201"/>
        <end position="224"/>
    </location>
</feature>
<dbReference type="Gene3D" id="1.10.10.2590">
    <property type="entry name" value="BEN domain"/>
    <property type="match status" value="1"/>
</dbReference>
<keyword evidence="3" id="KW-1185">Reference proteome</keyword>